<feature type="region of interest" description="Disordered" evidence="1">
    <location>
        <begin position="57"/>
        <end position="97"/>
    </location>
</feature>
<sequence>MEDAGGPPAEKDTQTARGLETQGPATEEERKIRAAEANFEEWRAPDAVTEATVATMSGQTTGATPGTKSARAIGNQSHVGQQPTVPLHQGRTGARET</sequence>
<evidence type="ECO:0000313" key="3">
    <source>
        <dbReference type="Proteomes" id="UP001497392"/>
    </source>
</evidence>
<reference evidence="2 3" key="1">
    <citation type="submission" date="2024-06" db="EMBL/GenBank/DDBJ databases">
        <authorList>
            <person name="Kraege A."/>
            <person name="Thomma B."/>
        </authorList>
    </citation>
    <scope>NUCLEOTIDE SEQUENCE [LARGE SCALE GENOMIC DNA]</scope>
</reference>
<feature type="compositionally biased region" description="Polar residues" evidence="1">
    <location>
        <begin position="74"/>
        <end position="84"/>
    </location>
</feature>
<dbReference type="Proteomes" id="UP001497392">
    <property type="component" value="Unassembled WGS sequence"/>
</dbReference>
<comment type="caution">
    <text evidence="2">The sequence shown here is derived from an EMBL/GenBank/DDBJ whole genome shotgun (WGS) entry which is preliminary data.</text>
</comment>
<evidence type="ECO:0000256" key="1">
    <source>
        <dbReference type="SAM" id="MobiDB-lite"/>
    </source>
</evidence>
<proteinExistence type="predicted"/>
<feature type="region of interest" description="Disordered" evidence="1">
    <location>
        <begin position="1"/>
        <end position="31"/>
    </location>
</feature>
<dbReference type="EMBL" id="CAXHTA020000020">
    <property type="protein sequence ID" value="CAL5229345.1"/>
    <property type="molecule type" value="Genomic_DNA"/>
</dbReference>
<accession>A0ABP1GDH2</accession>
<keyword evidence="3" id="KW-1185">Reference proteome</keyword>
<feature type="compositionally biased region" description="Polar residues" evidence="1">
    <location>
        <begin position="57"/>
        <end position="67"/>
    </location>
</feature>
<name>A0ABP1GDH2_9CHLO</name>
<protein>
    <submittedName>
        <fullName evidence="2">G12653 protein</fullName>
    </submittedName>
</protein>
<evidence type="ECO:0000313" key="2">
    <source>
        <dbReference type="EMBL" id="CAL5229345.1"/>
    </source>
</evidence>
<gene>
    <name evidence="2" type="primary">g12653</name>
    <name evidence="2" type="ORF">VP750_LOCUS11251</name>
</gene>
<organism evidence="2 3">
    <name type="scientific">Coccomyxa viridis</name>
    <dbReference type="NCBI Taxonomy" id="1274662"/>
    <lineage>
        <taxon>Eukaryota</taxon>
        <taxon>Viridiplantae</taxon>
        <taxon>Chlorophyta</taxon>
        <taxon>core chlorophytes</taxon>
        <taxon>Trebouxiophyceae</taxon>
        <taxon>Trebouxiophyceae incertae sedis</taxon>
        <taxon>Coccomyxaceae</taxon>
        <taxon>Coccomyxa</taxon>
    </lineage>
</organism>